<dbReference type="GeneID" id="9838570"/>
<evidence type="ECO:0000256" key="1">
    <source>
        <dbReference type="ARBA" id="ARBA00006442"/>
    </source>
</evidence>
<dbReference type="PANTHER" id="PTHR43735:SF3">
    <property type="entry name" value="FERROPTOSIS SUPPRESSOR PROTEIN 1"/>
    <property type="match status" value="1"/>
</dbReference>
<evidence type="ECO:0000256" key="2">
    <source>
        <dbReference type="ARBA" id="ARBA00022630"/>
    </source>
</evidence>
<dbReference type="GO" id="GO:0050660">
    <property type="term" value="F:flavin adenine dinucleotide binding"/>
    <property type="evidence" value="ECO:0007669"/>
    <property type="project" value="TreeGrafter"/>
</dbReference>
<dbReference type="GO" id="GO:0005737">
    <property type="term" value="C:cytoplasm"/>
    <property type="evidence" value="ECO:0007669"/>
    <property type="project" value="TreeGrafter"/>
</dbReference>
<dbReference type="InterPro" id="IPR036188">
    <property type="entry name" value="FAD/NAD-bd_sf"/>
</dbReference>
<dbReference type="PANTHER" id="PTHR43735">
    <property type="entry name" value="APOPTOSIS-INDUCING FACTOR 1"/>
    <property type="match status" value="1"/>
</dbReference>
<protein>
    <submittedName>
        <fullName evidence="6">Pyridine nucleotide-disulphide oxidoreductase,FAD/NAD(P)-binding domain</fullName>
    </submittedName>
</protein>
<feature type="domain" description="FAD/NAD(P)-binding" evidence="5">
    <location>
        <begin position="29"/>
        <end position="329"/>
    </location>
</feature>
<organism evidence="6 7">
    <name type="scientific">Ostreococcus tauri</name>
    <name type="common">Marine green alga</name>
    <dbReference type="NCBI Taxonomy" id="70448"/>
    <lineage>
        <taxon>Eukaryota</taxon>
        <taxon>Viridiplantae</taxon>
        <taxon>Chlorophyta</taxon>
        <taxon>Mamiellophyceae</taxon>
        <taxon>Mamiellales</taxon>
        <taxon>Bathycoccaceae</taxon>
        <taxon>Ostreococcus</taxon>
    </lineage>
</organism>
<name>A0A096PA82_OSTTA</name>
<keyword evidence="7" id="KW-1185">Reference proteome</keyword>
<dbReference type="Proteomes" id="UP000009170">
    <property type="component" value="Unassembled WGS sequence"/>
</dbReference>
<keyword evidence="3" id="KW-0274">FAD</keyword>
<evidence type="ECO:0000313" key="7">
    <source>
        <dbReference type="Proteomes" id="UP000009170"/>
    </source>
</evidence>
<dbReference type="RefSeq" id="XP_003084432.2">
    <property type="nucleotide sequence ID" value="XM_003084384.2"/>
</dbReference>
<dbReference type="EMBL" id="CAID01000020">
    <property type="protein sequence ID" value="CEG00852.1"/>
    <property type="molecule type" value="Genomic_DNA"/>
</dbReference>
<dbReference type="AlphaFoldDB" id="A0A096PA82"/>
<reference evidence="6 7" key="2">
    <citation type="journal article" date="2014" name="BMC Genomics">
        <title>An improved genome of the model marine alga Ostreococcus tauri unfolds by assessing Illumina de novo assemblies.</title>
        <authorList>
            <person name="Blanc-Mathieu R."/>
            <person name="Verhelst B."/>
            <person name="Derelle E."/>
            <person name="Rombauts S."/>
            <person name="Bouget F.Y."/>
            <person name="Carre I."/>
            <person name="Chateau A."/>
            <person name="Eyre-Walker A."/>
            <person name="Grimsley N."/>
            <person name="Moreau H."/>
            <person name="Piegu B."/>
            <person name="Rivals E."/>
            <person name="Schackwitz W."/>
            <person name="Van de Peer Y."/>
            <person name="Piganeau G."/>
        </authorList>
    </citation>
    <scope>NUCLEOTIDE SEQUENCE [LARGE SCALE GENOMIC DNA]</scope>
    <source>
        <strain evidence="7">OTTH 0595 / CCAP 157/2 / RCC745</strain>
    </source>
</reference>
<comment type="caution">
    <text evidence="6">The sequence shown here is derived from an EMBL/GenBank/DDBJ whole genome shotgun (WGS) entry which is preliminary data.</text>
</comment>
<dbReference type="GO" id="GO:0004174">
    <property type="term" value="F:electron-transferring-flavoprotein dehydrogenase activity"/>
    <property type="evidence" value="ECO:0007669"/>
    <property type="project" value="TreeGrafter"/>
</dbReference>
<evidence type="ECO:0000313" key="6">
    <source>
        <dbReference type="EMBL" id="CEG00852.1"/>
    </source>
</evidence>
<evidence type="ECO:0000259" key="5">
    <source>
        <dbReference type="Pfam" id="PF07992"/>
    </source>
</evidence>
<proteinExistence type="inferred from homology"/>
<comment type="similarity">
    <text evidence="1">Belongs to the FAD-dependent oxidoreductase family.</text>
</comment>
<dbReference type="PRINTS" id="PR00368">
    <property type="entry name" value="FADPNR"/>
</dbReference>
<dbReference type="Pfam" id="PF07992">
    <property type="entry name" value="Pyr_redox_2"/>
    <property type="match status" value="1"/>
</dbReference>
<evidence type="ECO:0000256" key="3">
    <source>
        <dbReference type="ARBA" id="ARBA00022827"/>
    </source>
</evidence>
<dbReference type="PRINTS" id="PR00411">
    <property type="entry name" value="PNDRDTASEI"/>
</dbReference>
<dbReference type="Gene3D" id="3.50.50.100">
    <property type="match status" value="1"/>
</dbReference>
<dbReference type="SUPFAM" id="SSF51905">
    <property type="entry name" value="FAD/NAD(P)-binding domain"/>
    <property type="match status" value="1"/>
</dbReference>
<keyword evidence="4" id="KW-0560">Oxidoreductase</keyword>
<dbReference type="InParanoid" id="A0A096PA82"/>
<dbReference type="STRING" id="70448.A0A096PA82"/>
<gene>
    <name evidence="6" type="ORF">OT_ostta20g00510</name>
</gene>
<dbReference type="FunCoup" id="A0A096PA82">
    <property type="interactions" value="498"/>
</dbReference>
<sequence length="443" mass="47652">MSMAAAAAAAAAATLLARRLVSSESTRKKTVVLGAGFAGCELARDLASSRDVRVLDVKEYFEYVPATPAALAGNAPLRRISNSNRFASKRERSLTVPYKKILPRSVGFTCVQSGEIKVCEDHVVADGERIDYDELVVATGSRYGNAALKARPGSERARTRSGRREQIAEARAMLEGGKTVVIVGGGAVGVELASELGARAKELNTGAKVLLLHNGQRLLDGMPKAVAQYAADVLVRQGVSVYLGQTYNRIGTTFVGRMNENVIKSDHYVMCVGSKPNTEYLKQTGVEDEETINVPLDALGRVRIDEGTRQVIGYDNVYAVGDCACKLPDQSLASYAHWEAEYVAKRIACDGDERKLRQLGLYAVPPRIVAVSLGPRDGVVSWGDAVVARGIFAAMIKCLVQFWFVRFLPAPYAIMKRLPSLKNKPPASVILLAPPTISAAPAS</sequence>
<accession>A0A096PA82</accession>
<dbReference type="InterPro" id="IPR023753">
    <property type="entry name" value="FAD/NAD-binding_dom"/>
</dbReference>
<reference evidence="7" key="1">
    <citation type="journal article" date="2006" name="Proc. Natl. Acad. Sci. U.S.A.">
        <title>Genome analysis of the smallest free-living eukaryote Ostreococcus tauri unveils many unique features.</title>
        <authorList>
            <person name="Derelle E."/>
            <person name="Ferraz C."/>
            <person name="Rombauts S."/>
            <person name="Rouze P."/>
            <person name="Worden A.Z."/>
            <person name="Robbens S."/>
            <person name="Partensky F."/>
            <person name="Degroeve S."/>
            <person name="Echeynie S."/>
            <person name="Cooke R."/>
            <person name="Saeys Y."/>
            <person name="Wuyts J."/>
            <person name="Jabbari K."/>
            <person name="Bowler C."/>
            <person name="Panaud O."/>
            <person name="Piegu B."/>
            <person name="Ball S.G."/>
            <person name="Ral J.-P."/>
            <person name="Bouget F.-Y."/>
            <person name="Piganeau G."/>
            <person name="De Baets B."/>
            <person name="Picard A."/>
            <person name="Delseny M."/>
            <person name="Demaille J."/>
            <person name="Van de Peer Y."/>
            <person name="Moreau H."/>
        </authorList>
    </citation>
    <scope>NUCLEOTIDE SEQUENCE [LARGE SCALE GENOMIC DNA]</scope>
    <source>
        <strain evidence="7">OTTH 0595 / CCAP 157/2 / RCC745</strain>
    </source>
</reference>
<evidence type="ECO:0000256" key="4">
    <source>
        <dbReference type="ARBA" id="ARBA00023002"/>
    </source>
</evidence>
<keyword evidence="2" id="KW-0285">Flavoprotein</keyword>
<dbReference type="KEGG" id="ota:OT_ostta20g00510"/>
<dbReference type="OrthoDB" id="497886at2759"/>